<evidence type="ECO:0000256" key="8">
    <source>
        <dbReference type="RuleBase" id="RU000461"/>
    </source>
</evidence>
<organism evidence="10 11">
    <name type="scientific">Aspergillus tamarii</name>
    <dbReference type="NCBI Taxonomy" id="41984"/>
    <lineage>
        <taxon>Eukaryota</taxon>
        <taxon>Fungi</taxon>
        <taxon>Dikarya</taxon>
        <taxon>Ascomycota</taxon>
        <taxon>Pezizomycotina</taxon>
        <taxon>Eurotiomycetes</taxon>
        <taxon>Eurotiomycetidae</taxon>
        <taxon>Eurotiales</taxon>
        <taxon>Aspergillaceae</taxon>
        <taxon>Aspergillus</taxon>
        <taxon>Aspergillus subgen. Circumdati</taxon>
    </lineage>
</organism>
<keyword evidence="6 8" id="KW-0503">Monooxygenase</keyword>
<keyword evidence="9" id="KW-0812">Transmembrane</keyword>
<evidence type="ECO:0000256" key="7">
    <source>
        <dbReference type="PIRSR" id="PIRSR602403-1"/>
    </source>
</evidence>
<reference evidence="10 11" key="1">
    <citation type="submission" date="2019-04" db="EMBL/GenBank/DDBJ databases">
        <title>Friends and foes A comparative genomics study of 23 Aspergillus species from section Flavi.</title>
        <authorList>
            <consortium name="DOE Joint Genome Institute"/>
            <person name="Kjaerbolling I."/>
            <person name="Vesth T."/>
            <person name="Frisvad J.C."/>
            <person name="Nybo J.L."/>
            <person name="Theobald S."/>
            <person name="Kildgaard S."/>
            <person name="Isbrandt T."/>
            <person name="Kuo A."/>
            <person name="Sato A."/>
            <person name="Lyhne E.K."/>
            <person name="Kogle M.E."/>
            <person name="Wiebenga A."/>
            <person name="Kun R.S."/>
            <person name="Lubbers R.J."/>
            <person name="Makela M.R."/>
            <person name="Barry K."/>
            <person name="Chovatia M."/>
            <person name="Clum A."/>
            <person name="Daum C."/>
            <person name="Haridas S."/>
            <person name="He G."/>
            <person name="LaButti K."/>
            <person name="Lipzen A."/>
            <person name="Mondo S."/>
            <person name="Riley R."/>
            <person name="Salamov A."/>
            <person name="Simmons B.A."/>
            <person name="Magnuson J.K."/>
            <person name="Henrissat B."/>
            <person name="Mortensen U.H."/>
            <person name="Larsen T.O."/>
            <person name="Devries R.P."/>
            <person name="Grigoriev I.V."/>
            <person name="Machida M."/>
            <person name="Baker S.E."/>
            <person name="Andersen M.R."/>
        </authorList>
    </citation>
    <scope>NUCLEOTIDE SEQUENCE [LARGE SCALE GENOMIC DNA]</scope>
    <source>
        <strain evidence="10 11">CBS 117626</strain>
    </source>
</reference>
<proteinExistence type="inferred from homology"/>
<dbReference type="GO" id="GO:0020037">
    <property type="term" value="F:heme binding"/>
    <property type="evidence" value="ECO:0007669"/>
    <property type="project" value="InterPro"/>
</dbReference>
<protein>
    <submittedName>
        <fullName evidence="10">Pisatin demethylase</fullName>
    </submittedName>
</protein>
<dbReference type="GO" id="GO:0005506">
    <property type="term" value="F:iron ion binding"/>
    <property type="evidence" value="ECO:0007669"/>
    <property type="project" value="InterPro"/>
</dbReference>
<evidence type="ECO:0000256" key="5">
    <source>
        <dbReference type="ARBA" id="ARBA00023004"/>
    </source>
</evidence>
<evidence type="ECO:0000256" key="2">
    <source>
        <dbReference type="ARBA" id="ARBA00010617"/>
    </source>
</evidence>
<evidence type="ECO:0000256" key="9">
    <source>
        <dbReference type="SAM" id="Phobius"/>
    </source>
</evidence>
<keyword evidence="9" id="KW-0472">Membrane</keyword>
<dbReference type="GO" id="GO:0044550">
    <property type="term" value="P:secondary metabolite biosynthetic process"/>
    <property type="evidence" value="ECO:0007669"/>
    <property type="project" value="UniProtKB-ARBA"/>
</dbReference>
<keyword evidence="10" id="KW-0808">Transferase</keyword>
<dbReference type="InterPro" id="IPR050121">
    <property type="entry name" value="Cytochrome_P450_monoxygenase"/>
</dbReference>
<keyword evidence="9" id="KW-1133">Transmembrane helix</keyword>
<dbReference type="InterPro" id="IPR002403">
    <property type="entry name" value="Cyt_P450_E_grp-IV"/>
</dbReference>
<evidence type="ECO:0000256" key="3">
    <source>
        <dbReference type="ARBA" id="ARBA00022723"/>
    </source>
</evidence>
<evidence type="ECO:0000313" key="11">
    <source>
        <dbReference type="Proteomes" id="UP000326950"/>
    </source>
</evidence>
<dbReference type="PRINTS" id="PR00465">
    <property type="entry name" value="EP450IV"/>
</dbReference>
<feature type="transmembrane region" description="Helical" evidence="9">
    <location>
        <begin position="12"/>
        <end position="32"/>
    </location>
</feature>
<dbReference type="AlphaFoldDB" id="A0A5N6UUR8"/>
<dbReference type="SUPFAM" id="SSF48264">
    <property type="entry name" value="Cytochrome P450"/>
    <property type="match status" value="1"/>
</dbReference>
<dbReference type="PROSITE" id="PS00086">
    <property type="entry name" value="CYTOCHROME_P450"/>
    <property type="match status" value="1"/>
</dbReference>
<accession>A0A5N6UUR8</accession>
<dbReference type="GO" id="GO:0032259">
    <property type="term" value="P:methylation"/>
    <property type="evidence" value="ECO:0007669"/>
    <property type="project" value="UniProtKB-KW"/>
</dbReference>
<evidence type="ECO:0000313" key="10">
    <source>
        <dbReference type="EMBL" id="KAE8162392.1"/>
    </source>
</evidence>
<keyword evidence="4 8" id="KW-0560">Oxidoreductase</keyword>
<name>A0A5N6UUR8_ASPTM</name>
<keyword evidence="11" id="KW-1185">Reference proteome</keyword>
<dbReference type="InterPro" id="IPR001128">
    <property type="entry name" value="Cyt_P450"/>
</dbReference>
<keyword evidence="7 8" id="KW-0349">Heme</keyword>
<dbReference type="PANTHER" id="PTHR24305">
    <property type="entry name" value="CYTOCHROME P450"/>
    <property type="match status" value="1"/>
</dbReference>
<dbReference type="PANTHER" id="PTHR24305:SF235">
    <property type="entry name" value="CYTOCHROME P450 MONOOXYGENASE APDB-RELATED"/>
    <property type="match status" value="1"/>
</dbReference>
<dbReference type="EMBL" id="ML738629">
    <property type="protein sequence ID" value="KAE8162392.1"/>
    <property type="molecule type" value="Genomic_DNA"/>
</dbReference>
<keyword evidence="10" id="KW-0489">Methyltransferase</keyword>
<feature type="binding site" description="axial binding residue" evidence="7">
    <location>
        <position position="429"/>
    </location>
    <ligand>
        <name>heme</name>
        <dbReference type="ChEBI" id="CHEBI:30413"/>
    </ligand>
    <ligandPart>
        <name>Fe</name>
        <dbReference type="ChEBI" id="CHEBI:18248"/>
    </ligandPart>
</feature>
<dbReference type="GO" id="GO:0008168">
    <property type="term" value="F:methyltransferase activity"/>
    <property type="evidence" value="ECO:0007669"/>
    <property type="project" value="UniProtKB-KW"/>
</dbReference>
<dbReference type="OrthoDB" id="3934656at2759"/>
<dbReference type="InterPro" id="IPR036396">
    <property type="entry name" value="Cyt_P450_sf"/>
</dbReference>
<gene>
    <name evidence="10" type="ORF">BDV40DRAFT_288532</name>
</gene>
<dbReference type="Gene3D" id="1.10.630.10">
    <property type="entry name" value="Cytochrome P450"/>
    <property type="match status" value="1"/>
</dbReference>
<dbReference type="Pfam" id="PF00067">
    <property type="entry name" value="p450"/>
    <property type="match status" value="1"/>
</dbReference>
<comment type="cofactor">
    <cofactor evidence="1 7">
        <name>heme</name>
        <dbReference type="ChEBI" id="CHEBI:30413"/>
    </cofactor>
</comment>
<dbReference type="CDD" id="cd11060">
    <property type="entry name" value="CYP57A1-like"/>
    <property type="match status" value="1"/>
</dbReference>
<dbReference type="GO" id="GO:0016705">
    <property type="term" value="F:oxidoreductase activity, acting on paired donors, with incorporation or reduction of molecular oxygen"/>
    <property type="evidence" value="ECO:0007669"/>
    <property type="project" value="InterPro"/>
</dbReference>
<dbReference type="PRINTS" id="PR00385">
    <property type="entry name" value="P450"/>
</dbReference>
<evidence type="ECO:0000256" key="1">
    <source>
        <dbReference type="ARBA" id="ARBA00001971"/>
    </source>
</evidence>
<keyword evidence="3 7" id="KW-0479">Metal-binding</keyword>
<dbReference type="Proteomes" id="UP000326950">
    <property type="component" value="Unassembled WGS sequence"/>
</dbReference>
<evidence type="ECO:0000256" key="6">
    <source>
        <dbReference type="ARBA" id="ARBA00023033"/>
    </source>
</evidence>
<dbReference type="GO" id="GO:0004497">
    <property type="term" value="F:monooxygenase activity"/>
    <property type="evidence" value="ECO:0007669"/>
    <property type="project" value="UniProtKB-KW"/>
</dbReference>
<keyword evidence="5 7" id="KW-0408">Iron</keyword>
<comment type="similarity">
    <text evidence="2 8">Belongs to the cytochrome P450 family.</text>
</comment>
<sequence>MDQDHPYAGFASLPLCITLSILLILYLLYYLVIFPLFRSDLRSIPGPVLAKFTDLYRLLLVRTGSAHEHHIYLHEHHGPFVRLGPNNVSVGCPAAIPILYNTRTRYPKSAFYPVMGNVAHGKVVPTIFSTQDESVHETMKRPIAQVYAMTNLRTYEPLVDSTEAFFLNKLERFAKEGRTLDLGTWLHYEEDVDAILETIEKRFWYVAVLLHKNPIFGFLSRFVSRARVSPVLEFALERISERKRQRHDQPERKGQERDFVDRFLDVQNSHSSIPDSWILSWCQQNVQAGSDSIAITLTSVVYHLLENPNSMETLIAELDSSNLPSPVPWDIAHKLPYLDACIKEALRMTPAIGIPLKRVAPAEGIELCGKYFGGGTVLGVNAWVVHRDPEVYGADAALWRPGRWIEASQDKRKEMERALFAFGGGSRVCLGKTISYLEMYKVIPEMLRRFEFELSNPQKEWSLKNGFFTYTKGVEVKIQRR</sequence>
<evidence type="ECO:0000256" key="4">
    <source>
        <dbReference type="ARBA" id="ARBA00023002"/>
    </source>
</evidence>
<dbReference type="InterPro" id="IPR017972">
    <property type="entry name" value="Cyt_P450_CS"/>
</dbReference>